<dbReference type="EMBL" id="AP025592">
    <property type="protein sequence ID" value="BDG07972.1"/>
    <property type="molecule type" value="Genomic_DNA"/>
</dbReference>
<feature type="domain" description="Magnesium transporter MgtE intracellular" evidence="3">
    <location>
        <begin position="150"/>
        <end position="213"/>
    </location>
</feature>
<keyword evidence="5" id="KW-1185">Reference proteome</keyword>
<dbReference type="Pfam" id="PF03448">
    <property type="entry name" value="MgtE_N"/>
    <property type="match status" value="1"/>
</dbReference>
<organism evidence="4 5">
    <name type="scientific">Anaeromyxobacter paludicola</name>
    <dbReference type="NCBI Taxonomy" id="2918171"/>
    <lineage>
        <taxon>Bacteria</taxon>
        <taxon>Pseudomonadati</taxon>
        <taxon>Myxococcota</taxon>
        <taxon>Myxococcia</taxon>
        <taxon>Myxococcales</taxon>
        <taxon>Cystobacterineae</taxon>
        <taxon>Anaeromyxobacteraceae</taxon>
        <taxon>Anaeromyxobacter</taxon>
    </lineage>
</organism>
<keyword evidence="1" id="KW-0175">Coiled coil</keyword>
<gene>
    <name evidence="4" type="ORF">AMPC_10850</name>
</gene>
<feature type="signal peptide" evidence="2">
    <location>
        <begin position="1"/>
        <end position="24"/>
    </location>
</feature>
<evidence type="ECO:0000259" key="3">
    <source>
        <dbReference type="Pfam" id="PF03448"/>
    </source>
</evidence>
<evidence type="ECO:0000313" key="4">
    <source>
        <dbReference type="EMBL" id="BDG07972.1"/>
    </source>
</evidence>
<evidence type="ECO:0000256" key="1">
    <source>
        <dbReference type="SAM" id="Coils"/>
    </source>
</evidence>
<dbReference type="Gene3D" id="1.25.60.10">
    <property type="entry name" value="MgtE N-terminal domain-like"/>
    <property type="match status" value="1"/>
</dbReference>
<protein>
    <recommendedName>
        <fullName evidence="3">Magnesium transporter MgtE intracellular domain-containing protein</fullName>
    </recommendedName>
</protein>
<evidence type="ECO:0000256" key="2">
    <source>
        <dbReference type="SAM" id="SignalP"/>
    </source>
</evidence>
<dbReference type="SUPFAM" id="SSF158791">
    <property type="entry name" value="MgtE N-terminal domain-like"/>
    <property type="match status" value="1"/>
</dbReference>
<accession>A0ABM7X831</accession>
<evidence type="ECO:0000313" key="5">
    <source>
        <dbReference type="Proteomes" id="UP001162734"/>
    </source>
</evidence>
<feature type="coiled-coil region" evidence="1">
    <location>
        <begin position="105"/>
        <end position="132"/>
    </location>
</feature>
<dbReference type="InterPro" id="IPR006668">
    <property type="entry name" value="Mg_transptr_MgtE_intracell_dom"/>
</dbReference>
<dbReference type="InterPro" id="IPR038076">
    <property type="entry name" value="MgtE_N_sf"/>
</dbReference>
<feature type="chain" id="PRO_5046844723" description="Magnesium transporter MgtE intracellular domain-containing protein" evidence="2">
    <location>
        <begin position="25"/>
        <end position="219"/>
    </location>
</feature>
<name>A0ABM7X831_9BACT</name>
<proteinExistence type="predicted"/>
<keyword evidence="2" id="KW-0732">Signal</keyword>
<dbReference type="RefSeq" id="WP_248345031.1">
    <property type="nucleotide sequence ID" value="NZ_AP025592.1"/>
</dbReference>
<sequence length="219" mass="22540">MTGRALAFALLALLPAAPARLALAEGHGPAAPPPVAPVVAPSAAAAAKGGDAQKRFGTDAAIAREAAARAAEQDIPYSLTARALLDELRQTRAGQARAGAEREALAAERARLDRTAAEIAQARAALRDETARLETLVGHGATCAAAAPTVPPEVLAKTLKVMKPEQAAGVIAKLDRPLAVELLRHMKPAEAGPVLDRMSTERAAELIRSMAANQPGATR</sequence>
<reference evidence="5" key="1">
    <citation type="journal article" date="2022" name="Int. J. Syst. Evol. Microbiol.">
        <title>Anaeromyxobacter oryzae sp. nov., Anaeromyxobacter diazotrophicus sp. nov. and Anaeromyxobacter paludicola sp. nov., isolated from paddy soils.</title>
        <authorList>
            <person name="Itoh H."/>
            <person name="Xu Z."/>
            <person name="Mise K."/>
            <person name="Masuda Y."/>
            <person name="Ushijima N."/>
            <person name="Hayakawa C."/>
            <person name="Shiratori Y."/>
            <person name="Senoo K."/>
        </authorList>
    </citation>
    <scope>NUCLEOTIDE SEQUENCE [LARGE SCALE GENOMIC DNA]</scope>
    <source>
        <strain evidence="5">Red630</strain>
    </source>
</reference>
<dbReference type="Proteomes" id="UP001162734">
    <property type="component" value="Chromosome"/>
</dbReference>